<comment type="function">
    <text evidence="8">DNA polymerase III is a complex, multichain enzyme responsible for most of the replicative synthesis in bacteria. This DNA polymerase also exhibits 3' to 5' exonuclease activity.</text>
</comment>
<dbReference type="GO" id="GO:0009360">
    <property type="term" value="C:DNA polymerase III complex"/>
    <property type="evidence" value="ECO:0007669"/>
    <property type="project" value="InterPro"/>
</dbReference>
<reference evidence="12" key="1">
    <citation type="submission" date="2011-10" db="EMBL/GenBank/DDBJ databases">
        <title>The complete genome of chromosome of Thermovirga lienii DSM 17291.</title>
        <authorList>
            <consortium name="US DOE Joint Genome Institute (JGI-PGF)"/>
            <person name="Lucas S."/>
            <person name="Copeland A."/>
            <person name="Lapidus A."/>
            <person name="Glavina del Rio T."/>
            <person name="Dalin E."/>
            <person name="Tice H."/>
            <person name="Bruce D."/>
            <person name="Goodwin L."/>
            <person name="Pitluck S."/>
            <person name="Peters L."/>
            <person name="Mikhailova N."/>
            <person name="Saunders E."/>
            <person name="Kyrpides N."/>
            <person name="Mavromatis K."/>
            <person name="Ivanova N."/>
            <person name="Last F.I."/>
            <person name="Brettin T."/>
            <person name="Detter J.C."/>
            <person name="Han C."/>
            <person name="Larimer F."/>
            <person name="Land M."/>
            <person name="Hauser L."/>
            <person name="Markowitz V."/>
            <person name="Cheng J.-F."/>
            <person name="Hugenholtz P."/>
            <person name="Woyke T."/>
            <person name="Wu D."/>
            <person name="Spring S."/>
            <person name="Schroeder M."/>
            <person name="Brambilla E.-M."/>
            <person name="Klenk H.-P."/>
            <person name="Eisen J.A."/>
        </authorList>
    </citation>
    <scope>NUCLEOTIDE SEQUENCE [LARGE SCALE GENOMIC DNA]</scope>
    <source>
        <strain evidence="12">ATCC BAA-1197 / DSM 17291 / Cas60314</strain>
    </source>
</reference>
<dbReference type="CDD" id="cd18137">
    <property type="entry name" value="HLD_clamp_pol_III_gamma_tau"/>
    <property type="match status" value="1"/>
</dbReference>
<keyword evidence="8" id="KW-0235">DNA replication</keyword>
<sequence>MSHITLYRKYRPKSFSQVVGQNAVVQVVKNKILSGKVPHAFLFSGPRGSGKTTVARLLAKALNCSNLSNEGEPCGECSSCKAITEGSSLDVIEIDGASHRGIDNIRELKEHVSLAPFSSPYKVYIIDEVHMVTTDGFNALLKTLEEPPSYVVFVLATTEPKKVPVTIRSRCQHVPFHRIKSGDIVNCLKNVLLLEGCDADDDALWEIAREADGSLRDALSILEQALAFAGEDKVLRLDAVNSMLGGGSRKDMERLMVKLRTDKKEAFYFLQQLLSAGLTSKRLFEGLYELARDLWVLGKWGSNCEDALPISQEEKDFLKEEMVFWETSDLWNIMKFCVDNIARANLGVRSDVAASLVLGFFEELKPAQTPREAVPKSREETKPEESKPVNAKREDNLSPKAGWEGFHECFYPDDIMIYCALASAEPAFGEGKVEIQFSLDHRLAFELLKIPRNLRKLRDGAKKLWEGKKVLLRLGDCSIDLDETDLPQGDYDPTPNIAEVVSEPGQGHRNEDTASKTREKVDPPYVKKRDTEPKNGNGLKDTNLRKLMQLINGEILLIREEDSMEASQESEEEVENE</sequence>
<dbReference type="NCBIfam" id="NF004046">
    <property type="entry name" value="PRK05563.1"/>
    <property type="match status" value="1"/>
</dbReference>
<dbReference type="Proteomes" id="UP000005868">
    <property type="component" value="Chromosome"/>
</dbReference>
<dbReference type="GO" id="GO:0046872">
    <property type="term" value="F:metal ion binding"/>
    <property type="evidence" value="ECO:0007669"/>
    <property type="project" value="UniProtKB-KW"/>
</dbReference>
<dbReference type="InterPro" id="IPR012763">
    <property type="entry name" value="DNA_pol_III_sug/sutau_N"/>
</dbReference>
<keyword evidence="2" id="KW-0479">Metal-binding</keyword>
<evidence type="ECO:0000313" key="11">
    <source>
        <dbReference type="EMBL" id="AER66485.1"/>
    </source>
</evidence>
<evidence type="ECO:0000313" key="12">
    <source>
        <dbReference type="Proteomes" id="UP000005868"/>
    </source>
</evidence>
<keyword evidence="3 8" id="KW-0547">Nucleotide-binding</keyword>
<protein>
    <recommendedName>
        <fullName evidence="8">DNA polymerase III subunit gamma/tau</fullName>
        <ecNumber evidence="8">2.7.7.7</ecNumber>
    </recommendedName>
</protein>
<dbReference type="InterPro" id="IPR001270">
    <property type="entry name" value="ClpA/B"/>
</dbReference>
<accession>G7V9B6</accession>
<dbReference type="NCBIfam" id="TIGR02397">
    <property type="entry name" value="dnaX_nterm"/>
    <property type="match status" value="1"/>
</dbReference>
<name>G7V9B6_THELD</name>
<keyword evidence="4" id="KW-0862">Zinc</keyword>
<reference evidence="11 12" key="2">
    <citation type="journal article" date="2012" name="Stand. Genomic Sci.">
        <title>Genome sequence of the moderately thermophilic, amino-acid-degrading and sulfur-reducing bacterium Thermovirga lienii type strain (Cas60314(T)).</title>
        <authorList>
            <person name="Goker M."/>
            <person name="Saunders E."/>
            <person name="Lapidus A."/>
            <person name="Nolan M."/>
            <person name="Lucas S."/>
            <person name="Hammon N."/>
            <person name="Deshpande S."/>
            <person name="Cheng J.F."/>
            <person name="Han C."/>
            <person name="Tapia R."/>
            <person name="Goodwin L.A."/>
            <person name="Pitluck S."/>
            <person name="Liolios K."/>
            <person name="Mavromatis K."/>
            <person name="Pagani I."/>
            <person name="Ivanova N."/>
            <person name="Mikhailova N."/>
            <person name="Pati A."/>
            <person name="Chen A."/>
            <person name="Palaniappan K."/>
            <person name="Land M."/>
            <person name="Chang Y.J."/>
            <person name="Jeffries C.D."/>
            <person name="Brambilla E.M."/>
            <person name="Rohde M."/>
            <person name="Spring S."/>
            <person name="Detter J.C."/>
            <person name="Woyke T."/>
            <person name="Bristow J."/>
            <person name="Eisen J.A."/>
            <person name="Markowitz V."/>
            <person name="Hugenholtz P."/>
            <person name="Kyrpides N.C."/>
            <person name="Klenk H.P."/>
        </authorList>
    </citation>
    <scope>NUCLEOTIDE SEQUENCE [LARGE SCALE GENOMIC DNA]</scope>
    <source>
        <strain evidence="12">ATCC BAA-1197 / DSM 17291 / Cas60314</strain>
    </source>
</reference>
<keyword evidence="6 8" id="KW-0239">DNA-directed DNA polymerase</keyword>
<dbReference type="SMART" id="SM00382">
    <property type="entry name" value="AAA"/>
    <property type="match status" value="1"/>
</dbReference>
<dbReference type="FunFam" id="3.40.50.300:FF:000014">
    <property type="entry name" value="DNA polymerase III subunit gamma/tau"/>
    <property type="match status" value="1"/>
</dbReference>
<feature type="compositionally biased region" description="Basic and acidic residues" evidence="9">
    <location>
        <begin position="373"/>
        <end position="395"/>
    </location>
</feature>
<dbReference type="Gene3D" id="3.40.50.300">
    <property type="entry name" value="P-loop containing nucleotide triphosphate hydrolases"/>
    <property type="match status" value="1"/>
</dbReference>
<organism evidence="11 12">
    <name type="scientific">Thermovirga lienii (strain ATCC BAA-1197 / DSM 17291 / Cas60314)</name>
    <dbReference type="NCBI Taxonomy" id="580340"/>
    <lineage>
        <taxon>Bacteria</taxon>
        <taxon>Thermotogati</taxon>
        <taxon>Synergistota</taxon>
        <taxon>Synergistia</taxon>
        <taxon>Synergistales</taxon>
        <taxon>Thermovirgaceae</taxon>
        <taxon>Thermovirga</taxon>
    </lineage>
</organism>
<evidence type="ECO:0000256" key="9">
    <source>
        <dbReference type="SAM" id="MobiDB-lite"/>
    </source>
</evidence>
<dbReference type="PANTHER" id="PTHR11669:SF0">
    <property type="entry name" value="PROTEIN STICHEL-LIKE 2"/>
    <property type="match status" value="1"/>
</dbReference>
<keyword evidence="8" id="KW-0548">Nucleotidyltransferase</keyword>
<evidence type="ECO:0000256" key="3">
    <source>
        <dbReference type="ARBA" id="ARBA00022741"/>
    </source>
</evidence>
<dbReference type="PRINTS" id="PR00300">
    <property type="entry name" value="CLPPROTEASEA"/>
</dbReference>
<dbReference type="CDD" id="cd00009">
    <property type="entry name" value="AAA"/>
    <property type="match status" value="1"/>
</dbReference>
<dbReference type="KEGG" id="tli:Tlie_0752"/>
<evidence type="ECO:0000256" key="7">
    <source>
        <dbReference type="ARBA" id="ARBA00049244"/>
    </source>
</evidence>
<gene>
    <name evidence="8" type="primary">dnaX</name>
    <name evidence="11" type="ordered locus">Tlie_0752</name>
</gene>
<evidence type="ECO:0000256" key="6">
    <source>
        <dbReference type="ARBA" id="ARBA00022932"/>
    </source>
</evidence>
<proteinExistence type="inferred from homology"/>
<dbReference type="PANTHER" id="PTHR11669">
    <property type="entry name" value="REPLICATION FACTOR C / DNA POLYMERASE III GAMMA-TAU SUBUNIT"/>
    <property type="match status" value="1"/>
</dbReference>
<evidence type="ECO:0000256" key="4">
    <source>
        <dbReference type="ARBA" id="ARBA00022833"/>
    </source>
</evidence>
<dbReference type="Gene3D" id="1.10.8.60">
    <property type="match status" value="1"/>
</dbReference>
<dbReference type="STRING" id="580340.Tlie_0752"/>
<comment type="subunit">
    <text evidence="8">DNA polymerase III contains a core (composed of alpha, epsilon and theta chains) that associates with a tau subunit. This core dimerizes to form the POLIII' complex. PolIII' associates with the gamma complex (composed of gamma, delta, delta', psi and chi chains) and with the beta chain to form the complete DNA polymerase III complex.</text>
</comment>
<dbReference type="InterPro" id="IPR045085">
    <property type="entry name" value="HLD_clamp_pol_III_gamma_tau"/>
</dbReference>
<comment type="similarity">
    <text evidence="1 8">Belongs to the DnaX/STICHEL family.</text>
</comment>
<dbReference type="GO" id="GO:0006261">
    <property type="term" value="P:DNA-templated DNA replication"/>
    <property type="evidence" value="ECO:0007669"/>
    <property type="project" value="TreeGrafter"/>
</dbReference>
<dbReference type="AlphaFoldDB" id="G7V9B6"/>
<keyword evidence="5 8" id="KW-0067">ATP-binding</keyword>
<dbReference type="FunFam" id="1.10.8.60:FF:000013">
    <property type="entry name" value="DNA polymerase III subunit gamma/tau"/>
    <property type="match status" value="1"/>
</dbReference>
<evidence type="ECO:0000256" key="8">
    <source>
        <dbReference type="RuleBase" id="RU364063"/>
    </source>
</evidence>
<dbReference type="EC" id="2.7.7.7" evidence="8"/>
<dbReference type="SUPFAM" id="SSF52540">
    <property type="entry name" value="P-loop containing nucleoside triphosphate hydrolases"/>
    <property type="match status" value="1"/>
</dbReference>
<comment type="catalytic activity">
    <reaction evidence="7 8">
        <text>DNA(n) + a 2'-deoxyribonucleoside 5'-triphosphate = DNA(n+1) + diphosphate</text>
        <dbReference type="Rhea" id="RHEA:22508"/>
        <dbReference type="Rhea" id="RHEA-COMP:17339"/>
        <dbReference type="Rhea" id="RHEA-COMP:17340"/>
        <dbReference type="ChEBI" id="CHEBI:33019"/>
        <dbReference type="ChEBI" id="CHEBI:61560"/>
        <dbReference type="ChEBI" id="CHEBI:173112"/>
        <dbReference type="EC" id="2.7.7.7"/>
    </reaction>
</comment>
<evidence type="ECO:0000256" key="2">
    <source>
        <dbReference type="ARBA" id="ARBA00022723"/>
    </source>
</evidence>
<keyword evidence="8" id="KW-0808">Transferase</keyword>
<dbReference type="InterPro" id="IPR050238">
    <property type="entry name" value="DNA_Rep/Repair_Clamp_Loader"/>
</dbReference>
<keyword evidence="12" id="KW-1185">Reference proteome</keyword>
<feature type="region of interest" description="Disordered" evidence="9">
    <location>
        <begin position="369"/>
        <end position="395"/>
    </location>
</feature>
<feature type="compositionally biased region" description="Basic and acidic residues" evidence="9">
    <location>
        <begin position="506"/>
        <end position="533"/>
    </location>
</feature>
<dbReference type="EMBL" id="CP003096">
    <property type="protein sequence ID" value="AER66485.1"/>
    <property type="molecule type" value="Genomic_DNA"/>
</dbReference>
<dbReference type="Pfam" id="PF22608">
    <property type="entry name" value="DNAX_ATPase_lid"/>
    <property type="match status" value="1"/>
</dbReference>
<dbReference type="HOGENOM" id="CLU_006229_0_8_0"/>
<dbReference type="InterPro" id="IPR027417">
    <property type="entry name" value="P-loop_NTPase"/>
</dbReference>
<feature type="domain" description="AAA+ ATPase" evidence="10">
    <location>
        <begin position="37"/>
        <end position="180"/>
    </location>
</feature>
<dbReference type="InterPro" id="IPR003593">
    <property type="entry name" value="AAA+_ATPase"/>
</dbReference>
<dbReference type="GO" id="GO:0003887">
    <property type="term" value="F:DNA-directed DNA polymerase activity"/>
    <property type="evidence" value="ECO:0007669"/>
    <property type="project" value="UniProtKB-KW"/>
</dbReference>
<dbReference type="Pfam" id="PF13177">
    <property type="entry name" value="DNA_pol3_delta2"/>
    <property type="match status" value="1"/>
</dbReference>
<dbReference type="GO" id="GO:0005524">
    <property type="term" value="F:ATP binding"/>
    <property type="evidence" value="ECO:0007669"/>
    <property type="project" value="UniProtKB-KW"/>
</dbReference>
<evidence type="ECO:0000256" key="1">
    <source>
        <dbReference type="ARBA" id="ARBA00006360"/>
    </source>
</evidence>
<evidence type="ECO:0000259" key="10">
    <source>
        <dbReference type="SMART" id="SM00382"/>
    </source>
</evidence>
<feature type="region of interest" description="Disordered" evidence="9">
    <location>
        <begin position="499"/>
        <end position="542"/>
    </location>
</feature>
<evidence type="ECO:0000256" key="5">
    <source>
        <dbReference type="ARBA" id="ARBA00022840"/>
    </source>
</evidence>
<dbReference type="eggNOG" id="COG2812">
    <property type="taxonomic scope" value="Bacteria"/>
</dbReference>